<dbReference type="SUPFAM" id="SSF82602">
    <property type="entry name" value="Nuclease A inhibitor (NuiA)"/>
    <property type="match status" value="1"/>
</dbReference>
<dbReference type="PIRSF" id="PIRSF011544">
    <property type="entry name" value="NucleaseA_inhib-like"/>
    <property type="match status" value="1"/>
</dbReference>
<protein>
    <submittedName>
        <fullName evidence="1">Nuclease A inhibitor family protein</fullName>
    </submittedName>
</protein>
<gene>
    <name evidence="1" type="ORF">H6G94_36115</name>
</gene>
<dbReference type="InterPro" id="IPR036587">
    <property type="entry name" value="NucleaseA_inhib-like_sf"/>
</dbReference>
<evidence type="ECO:0000313" key="1">
    <source>
        <dbReference type="EMBL" id="MBD2616583.1"/>
    </source>
</evidence>
<dbReference type="EMBL" id="JACJTC010000068">
    <property type="protein sequence ID" value="MBD2616583.1"/>
    <property type="molecule type" value="Genomic_DNA"/>
</dbReference>
<sequence>MTKTNLEILDQLRKAADGLLMMSESEYPFEVFLWSDVATPTTPQKVIQQTNHPQDTPVKIVGLDDFFLLATTEEDWHGEEEKATVKRFQVLVQTLKENLSNLQVYRLGGIEIDAYIVGETPTRNLAGISTKVVET</sequence>
<dbReference type="Proteomes" id="UP000606396">
    <property type="component" value="Unassembled WGS sequence"/>
</dbReference>
<name>A0ABR8HM25_NOSPU</name>
<accession>A0ABR8HM25</accession>
<organism evidence="1 2">
    <name type="scientific">Nostoc punctiforme FACHB-252</name>
    <dbReference type="NCBI Taxonomy" id="1357509"/>
    <lineage>
        <taxon>Bacteria</taxon>
        <taxon>Bacillati</taxon>
        <taxon>Cyanobacteriota</taxon>
        <taxon>Cyanophyceae</taxon>
        <taxon>Nostocales</taxon>
        <taxon>Nostocaceae</taxon>
        <taxon>Nostoc</taxon>
    </lineage>
</organism>
<proteinExistence type="predicted"/>
<evidence type="ECO:0000313" key="2">
    <source>
        <dbReference type="Proteomes" id="UP000606396"/>
    </source>
</evidence>
<keyword evidence="2" id="KW-1185">Reference proteome</keyword>
<dbReference type="Pfam" id="PF07924">
    <property type="entry name" value="NuiA"/>
    <property type="match status" value="1"/>
</dbReference>
<dbReference type="Gene3D" id="3.40.1460.10">
    <property type="entry name" value="Nuclease A inhibitor-like"/>
    <property type="match status" value="1"/>
</dbReference>
<comment type="caution">
    <text evidence="1">The sequence shown here is derived from an EMBL/GenBank/DDBJ whole genome shotgun (WGS) entry which is preliminary data.</text>
</comment>
<dbReference type="InterPro" id="IPR012489">
    <property type="entry name" value="NucleaseA_inhib-like"/>
</dbReference>
<reference evidence="1 2" key="1">
    <citation type="journal article" date="2020" name="ISME J.">
        <title>Comparative genomics reveals insights into cyanobacterial evolution and habitat adaptation.</title>
        <authorList>
            <person name="Chen M.Y."/>
            <person name="Teng W.K."/>
            <person name="Zhao L."/>
            <person name="Hu C.X."/>
            <person name="Zhou Y.K."/>
            <person name="Han B.P."/>
            <person name="Song L.R."/>
            <person name="Shu W.S."/>
        </authorList>
    </citation>
    <scope>NUCLEOTIDE SEQUENCE [LARGE SCALE GENOMIC DNA]</scope>
    <source>
        <strain evidence="1 2">FACHB-252</strain>
    </source>
</reference>
<dbReference type="RefSeq" id="WP_190952989.1">
    <property type="nucleotide sequence ID" value="NZ_JACJTC010000068.1"/>
</dbReference>